<organism evidence="1 2">
    <name type="scientific">Raoultella terrigena</name>
    <name type="common">Klebsiella terrigena</name>
    <dbReference type="NCBI Taxonomy" id="577"/>
    <lineage>
        <taxon>Bacteria</taxon>
        <taxon>Pseudomonadati</taxon>
        <taxon>Pseudomonadota</taxon>
        <taxon>Gammaproteobacteria</taxon>
        <taxon>Enterobacterales</taxon>
        <taxon>Enterobacteriaceae</taxon>
        <taxon>Klebsiella/Raoultella group</taxon>
        <taxon>Raoultella</taxon>
    </lineage>
</organism>
<accession>A0A7Z8Z9D8</accession>
<name>A0A7Z8Z9D8_RAOTE</name>
<dbReference type="GO" id="GO:0016788">
    <property type="term" value="F:hydrolase activity, acting on ester bonds"/>
    <property type="evidence" value="ECO:0007669"/>
    <property type="project" value="UniProtKB-ARBA"/>
</dbReference>
<dbReference type="RefSeq" id="WP_135184471.1">
    <property type="nucleotide sequence ID" value="NZ_JAUBKV010000001.1"/>
</dbReference>
<sequence length="643" mass="69419">MAFNPPLGSTSPAVLLDNTTRLDNLLNSLALVFPDREGADLDTWRGIMAKVTEAIEDARKNIAPLGKQYTTLQEAENDIANIPAGAVFWVRSPDGNALADEYINNSGTLEPTGRQMLSLEAFERIASFFSLMNLSVYKGNGPVFPWQTDITGKVLLGYDSEKESVVGAGLLAIDKVNELIQVQIKTALQQLGMAMYKGDGPVFPWYTDATGNKVLLGYDKDLQRVVGAFTANANQIIRAPLIPLAEHLRPIVKAMNIMQGYGQSLSVGAMGLPVISTIQPYANLTFVSGPRGYNHIYTALVPLVEDNRTAPDGGGNRGETFCSGAANYATTLAAIENGVAPSDHVIFAATAGKGGTKIADLVKGTAWYNSNFLQQINGAYALNNDSAVHVVPWLQGETDNDQSPPTTYPVYRGHLEGLQVSVEGDIKAINGQQSPVHFLTYQCSYKVRTSTAVALAQLDLANENEKFHLTTPCYHLPFASDGTHLTNVGYKWLSGYIGRAYKTLVHDKCVPQYLKPVSATLRGRVITLLTEPPVSPVVIDTSKLAPTTDNGFRVKGIASNATQTIESMMTAGKQVFITLTEEPTESVSLRYALDYLGTGLNIVNGASGNLRDSEPSTINILGVERALFNVCPHFELNVIKVGE</sequence>
<dbReference type="Gene3D" id="3.40.50.1110">
    <property type="entry name" value="SGNH hydrolase"/>
    <property type="match status" value="1"/>
</dbReference>
<gene>
    <name evidence="1" type="ORF">NCTC9997_02821</name>
</gene>
<keyword evidence="2" id="KW-1185">Reference proteome</keyword>
<dbReference type="EMBL" id="LR134253">
    <property type="protein sequence ID" value="VED49578.1"/>
    <property type="molecule type" value="Genomic_DNA"/>
</dbReference>
<dbReference type="Proteomes" id="UP000267630">
    <property type="component" value="Chromosome 3"/>
</dbReference>
<dbReference type="AlphaFoldDB" id="A0A7Z8Z9D8"/>
<dbReference type="InterPro" id="IPR036514">
    <property type="entry name" value="SGNH_hydro_sf"/>
</dbReference>
<reference evidence="1 2" key="1">
    <citation type="submission" date="2018-12" db="EMBL/GenBank/DDBJ databases">
        <authorList>
            <consortium name="Pathogen Informatics"/>
        </authorList>
    </citation>
    <scope>NUCLEOTIDE SEQUENCE [LARGE SCALE GENOMIC DNA]</scope>
    <source>
        <strain evidence="1 2">NCTC9997</strain>
    </source>
</reference>
<evidence type="ECO:0000313" key="2">
    <source>
        <dbReference type="Proteomes" id="UP000267630"/>
    </source>
</evidence>
<evidence type="ECO:0000313" key="1">
    <source>
        <dbReference type="EMBL" id="VED49578.1"/>
    </source>
</evidence>
<dbReference type="SUPFAM" id="SSF52266">
    <property type="entry name" value="SGNH hydrolase"/>
    <property type="match status" value="1"/>
</dbReference>
<evidence type="ECO:0008006" key="3">
    <source>
        <dbReference type="Google" id="ProtNLM"/>
    </source>
</evidence>
<proteinExistence type="predicted"/>
<protein>
    <recommendedName>
        <fullName evidence="3">Sialate O-acetylesterase domain-containing protein</fullName>
    </recommendedName>
</protein>